<evidence type="ECO:0000313" key="2">
    <source>
        <dbReference type="Proteomes" id="UP000177376"/>
    </source>
</evidence>
<dbReference type="InterPro" id="IPR029063">
    <property type="entry name" value="SAM-dependent_MTases_sf"/>
</dbReference>
<evidence type="ECO:0000313" key="1">
    <source>
        <dbReference type="EMBL" id="OGY51386.1"/>
    </source>
</evidence>
<organism evidence="1 2">
    <name type="scientific">Candidatus Buchananbacteria bacterium RIFCSPLOWO2_01_FULL_39_33</name>
    <dbReference type="NCBI Taxonomy" id="1797543"/>
    <lineage>
        <taxon>Bacteria</taxon>
        <taxon>Candidatus Buchananiibacteriota</taxon>
    </lineage>
</organism>
<dbReference type="SUPFAM" id="SSF53335">
    <property type="entry name" value="S-adenosyl-L-methionine-dependent methyltransferases"/>
    <property type="match status" value="1"/>
</dbReference>
<reference evidence="1 2" key="1">
    <citation type="journal article" date="2016" name="Nat. Commun.">
        <title>Thousands of microbial genomes shed light on interconnected biogeochemical processes in an aquifer system.</title>
        <authorList>
            <person name="Anantharaman K."/>
            <person name="Brown C.T."/>
            <person name="Hug L.A."/>
            <person name="Sharon I."/>
            <person name="Castelle C.J."/>
            <person name="Probst A.J."/>
            <person name="Thomas B.C."/>
            <person name="Singh A."/>
            <person name="Wilkins M.J."/>
            <person name="Karaoz U."/>
            <person name="Brodie E.L."/>
            <person name="Williams K.H."/>
            <person name="Hubbard S.S."/>
            <person name="Banfield J.F."/>
        </authorList>
    </citation>
    <scope>NUCLEOTIDE SEQUENCE [LARGE SCALE GENOMIC DNA]</scope>
</reference>
<comment type="caution">
    <text evidence="1">The sequence shown here is derived from an EMBL/GenBank/DDBJ whole genome shotgun (WGS) entry which is preliminary data.</text>
</comment>
<protein>
    <submittedName>
        <fullName evidence="1">Uncharacterized protein</fullName>
    </submittedName>
</protein>
<dbReference type="Proteomes" id="UP000177376">
    <property type="component" value="Unassembled WGS sequence"/>
</dbReference>
<proteinExistence type="predicted"/>
<sequence length="231" mass="27138">MKKNNEELKKIILEKGPADASENERIYKKFFKDWPAKNSYIYKRFNLDFNAKILDIGCTYGHNLIHFAQDSVGLEKNTKAATYARALGLKVIDINVEDDLESISEQFDLIWCTDFLVHLISPYKFLYDCRKLLKSNGCLVIQIPLMSLLNKHRAHCHFYAFNKKSLIYLLEMSGYRIVKSSGLIRRLPKWFNYLLEPIFQLGGTNIWLLLEKEDQIPINFSKVYLPKWFRA</sequence>
<dbReference type="Pfam" id="PF13489">
    <property type="entry name" value="Methyltransf_23"/>
    <property type="match status" value="1"/>
</dbReference>
<dbReference type="AlphaFoldDB" id="A0A1G1YHV6"/>
<name>A0A1G1YHV6_9BACT</name>
<dbReference type="PANTHER" id="PTHR43861">
    <property type="entry name" value="TRANS-ACONITATE 2-METHYLTRANSFERASE-RELATED"/>
    <property type="match status" value="1"/>
</dbReference>
<dbReference type="CDD" id="cd02440">
    <property type="entry name" value="AdoMet_MTases"/>
    <property type="match status" value="1"/>
</dbReference>
<accession>A0A1G1YHV6</accession>
<dbReference type="EMBL" id="MHIM01000038">
    <property type="protein sequence ID" value="OGY51386.1"/>
    <property type="molecule type" value="Genomic_DNA"/>
</dbReference>
<gene>
    <name evidence="1" type="ORF">A3A02_00490</name>
</gene>
<dbReference type="PANTHER" id="PTHR43861:SF5">
    <property type="entry name" value="BLL5978 PROTEIN"/>
    <property type="match status" value="1"/>
</dbReference>
<dbReference type="Gene3D" id="3.40.50.150">
    <property type="entry name" value="Vaccinia Virus protein VP39"/>
    <property type="match status" value="1"/>
</dbReference>